<feature type="transmembrane region" description="Helical" evidence="1">
    <location>
        <begin position="277"/>
        <end position="297"/>
    </location>
</feature>
<keyword evidence="1" id="KW-1133">Transmembrane helix</keyword>
<reference evidence="2" key="1">
    <citation type="submission" date="2023-07" db="EMBL/GenBank/DDBJ databases">
        <title>Functional and genomic diversity of the sorghum phyllosphere microbiome.</title>
        <authorList>
            <person name="Shade A."/>
        </authorList>
    </citation>
    <scope>NUCLEOTIDE SEQUENCE</scope>
    <source>
        <strain evidence="2">SORGH_AS_1067</strain>
    </source>
</reference>
<dbReference type="GO" id="GO:0006508">
    <property type="term" value="P:proteolysis"/>
    <property type="evidence" value="ECO:0007669"/>
    <property type="project" value="UniProtKB-KW"/>
</dbReference>
<feature type="transmembrane region" description="Helical" evidence="1">
    <location>
        <begin position="43"/>
        <end position="64"/>
    </location>
</feature>
<keyword evidence="1" id="KW-0472">Membrane</keyword>
<dbReference type="GO" id="GO:0008233">
    <property type="term" value="F:peptidase activity"/>
    <property type="evidence" value="ECO:0007669"/>
    <property type="project" value="UniProtKB-KW"/>
</dbReference>
<feature type="transmembrane region" description="Helical" evidence="1">
    <location>
        <begin position="218"/>
        <end position="249"/>
    </location>
</feature>
<accession>A0AAJ1X4B4</accession>
<dbReference type="RefSeq" id="WP_307201584.1">
    <property type="nucleotide sequence ID" value="NZ_JAUTAN010000001.1"/>
</dbReference>
<evidence type="ECO:0000256" key="1">
    <source>
        <dbReference type="SAM" id="Phobius"/>
    </source>
</evidence>
<organism evidence="2 3">
    <name type="scientific">Nocardioides zeae</name>
    <dbReference type="NCBI Taxonomy" id="1457234"/>
    <lineage>
        <taxon>Bacteria</taxon>
        <taxon>Bacillati</taxon>
        <taxon>Actinomycetota</taxon>
        <taxon>Actinomycetes</taxon>
        <taxon>Propionibacteriales</taxon>
        <taxon>Nocardioidaceae</taxon>
        <taxon>Nocardioides</taxon>
    </lineage>
</organism>
<feature type="transmembrane region" description="Helical" evidence="1">
    <location>
        <begin position="145"/>
        <end position="164"/>
    </location>
</feature>
<gene>
    <name evidence="2" type="ORF">QE405_002696</name>
</gene>
<keyword evidence="1" id="KW-0812">Transmembrane</keyword>
<dbReference type="AlphaFoldDB" id="A0AAJ1X4B4"/>
<sequence>MHPRPPESARLDATERWFAAHGLPYFVASGRARARRALRPARVVPRLVLVVAAAALVGVALAWLGSDNALAPATVLTAAGAAVATYAVVALGARPMVTWAVGRTFGSLRQLLPTVTRALPLLLVFVTFLFINAEVWQMAASLPTGFLWLTVLLFGAMAVAFLLVRLPEEVDRVDDHVDEALLLQACRGTPLEADAQRLVEDDGPPPTRHTELTRFERWNLLLVLLVVQGVQVLVVAATVFAFFVLFGVLTMRPEVAEAWTADPVTSVPGLPGLSAELLAVSVFLAAFSGLYFTVVAVTDDTFRGQFFSGVLGELERAIGVRAVYVELLERREAERAGAPDPGLDGRG</sequence>
<keyword evidence="2" id="KW-0645">Protease</keyword>
<proteinExistence type="predicted"/>
<dbReference type="Proteomes" id="UP001239215">
    <property type="component" value="Unassembled WGS sequence"/>
</dbReference>
<evidence type="ECO:0000313" key="3">
    <source>
        <dbReference type="Proteomes" id="UP001239215"/>
    </source>
</evidence>
<dbReference type="EMBL" id="JAUTAN010000001">
    <property type="protein sequence ID" value="MDQ1105412.1"/>
    <property type="molecule type" value="Genomic_DNA"/>
</dbReference>
<comment type="caution">
    <text evidence="2">The sequence shown here is derived from an EMBL/GenBank/DDBJ whole genome shotgun (WGS) entry which is preliminary data.</text>
</comment>
<keyword evidence="2" id="KW-0378">Hydrolase</keyword>
<feature type="transmembrane region" description="Helical" evidence="1">
    <location>
        <begin position="114"/>
        <end position="133"/>
    </location>
</feature>
<feature type="transmembrane region" description="Helical" evidence="1">
    <location>
        <begin position="70"/>
        <end position="93"/>
    </location>
</feature>
<protein>
    <submittedName>
        <fullName evidence="2">Zn-dependent membrane protease YugP</fullName>
    </submittedName>
</protein>
<evidence type="ECO:0000313" key="2">
    <source>
        <dbReference type="EMBL" id="MDQ1105412.1"/>
    </source>
</evidence>
<name>A0AAJ1X4B4_9ACTN</name>